<dbReference type="Proteomes" id="UP001497680">
    <property type="component" value="Unassembled WGS sequence"/>
</dbReference>
<gene>
    <name evidence="1" type="ORF">F4821DRAFT_263423</name>
</gene>
<evidence type="ECO:0000313" key="1">
    <source>
        <dbReference type="EMBL" id="KAI6082961.1"/>
    </source>
</evidence>
<proteinExistence type="predicted"/>
<sequence length="522" mass="59457">MVGVARSKRCQHCKRIKIKCDEKWPTCTPCVRAKVECSGPPASTTTFINGSRQTNTETASGNELVVKLSTSDRPAGSLEKIRGHEMPGGASFNHFRLHTHEPKKSLTTVADRVAARLVGYLGNDDAPWDILVYTGYTKHLPVRLSRSAALRDCVAVMCSTWANFKRNLPANKVLDSGLYGKALRSVQRAINDHSVQLSPETLAAVTILERLELLFKTGRPHHKAVHTVGIQDLMIRRGPPRPEDQLDVHLALENHAALIFHWLVEGGDNFFLASSQWRRAMRQLEQSLVNSVSRERMDNYAIGYWYGFWPELVHKFRSISIDPDVSSKQAQALALRARVEHIEAKIKETGEPIMTRYLLGGLIVEQPDPDTPIGKKFHFESLDCMCFFLSYVMIRIVMNRILYHIKTLLGERDPLLELENREICTQTWMAIPFVRKMGLIVAQLYITPLYLSYEGANDSEKEYLLDFLIWVIIYKGRDIRDRPTLDLHMVNMARAMTGRSLFDTSVRTRTEEELLQELTLNE</sequence>
<accession>A0ACC0CRE6</accession>
<keyword evidence="2" id="KW-1185">Reference proteome</keyword>
<evidence type="ECO:0000313" key="2">
    <source>
        <dbReference type="Proteomes" id="UP001497680"/>
    </source>
</evidence>
<name>A0ACC0CRE6_9PEZI</name>
<organism evidence="1 2">
    <name type="scientific">Hypoxylon rubiginosum</name>
    <dbReference type="NCBI Taxonomy" id="110542"/>
    <lineage>
        <taxon>Eukaryota</taxon>
        <taxon>Fungi</taxon>
        <taxon>Dikarya</taxon>
        <taxon>Ascomycota</taxon>
        <taxon>Pezizomycotina</taxon>
        <taxon>Sordariomycetes</taxon>
        <taxon>Xylariomycetidae</taxon>
        <taxon>Xylariales</taxon>
        <taxon>Hypoxylaceae</taxon>
        <taxon>Hypoxylon</taxon>
    </lineage>
</organism>
<dbReference type="EMBL" id="MU394360">
    <property type="protein sequence ID" value="KAI6082961.1"/>
    <property type="molecule type" value="Genomic_DNA"/>
</dbReference>
<reference evidence="1 2" key="1">
    <citation type="journal article" date="2022" name="New Phytol.">
        <title>Ecological generalism drives hyperdiversity of secondary metabolite gene clusters in xylarialean endophytes.</title>
        <authorList>
            <person name="Franco M.E.E."/>
            <person name="Wisecaver J.H."/>
            <person name="Arnold A.E."/>
            <person name="Ju Y.M."/>
            <person name="Slot J.C."/>
            <person name="Ahrendt S."/>
            <person name="Moore L.P."/>
            <person name="Eastman K.E."/>
            <person name="Scott K."/>
            <person name="Konkel Z."/>
            <person name="Mondo S.J."/>
            <person name="Kuo A."/>
            <person name="Hayes R.D."/>
            <person name="Haridas S."/>
            <person name="Andreopoulos B."/>
            <person name="Riley R."/>
            <person name="LaButti K."/>
            <person name="Pangilinan J."/>
            <person name="Lipzen A."/>
            <person name="Amirebrahimi M."/>
            <person name="Yan J."/>
            <person name="Adam C."/>
            <person name="Keymanesh K."/>
            <person name="Ng V."/>
            <person name="Louie K."/>
            <person name="Northen T."/>
            <person name="Drula E."/>
            <person name="Henrissat B."/>
            <person name="Hsieh H.M."/>
            <person name="Youens-Clark K."/>
            <person name="Lutzoni F."/>
            <person name="Miadlikowska J."/>
            <person name="Eastwood D.C."/>
            <person name="Hamelin R.C."/>
            <person name="Grigoriev I.V."/>
            <person name="U'Ren J.M."/>
        </authorList>
    </citation>
    <scope>NUCLEOTIDE SEQUENCE [LARGE SCALE GENOMIC DNA]</scope>
    <source>
        <strain evidence="1 2">ER1909</strain>
    </source>
</reference>
<comment type="caution">
    <text evidence="1">The sequence shown here is derived from an EMBL/GenBank/DDBJ whole genome shotgun (WGS) entry which is preliminary data.</text>
</comment>
<protein>
    <submittedName>
        <fullName evidence="1">Uncharacterized protein</fullName>
    </submittedName>
</protein>